<dbReference type="InterPro" id="IPR001155">
    <property type="entry name" value="OxRdtase_FMN_N"/>
</dbReference>
<evidence type="ECO:0000256" key="5">
    <source>
        <dbReference type="ARBA" id="ARBA00023002"/>
    </source>
</evidence>
<sequence>MPFNDQFWNPKELSLDQIEEIQKAFADAAIRADKAGFDVIDIHAAYGYLLNQFLSPLSNKRTDQYGGSFANRIRMLVETVRQVRQVWPTEKPLFAVISRMPLFPEI</sequence>
<protein>
    <submittedName>
        <fullName evidence="7">NADH-dependent flavin oxidoreductase</fullName>
        <ecNumber evidence="7">1.3.1.42</ecNumber>
    </submittedName>
</protein>
<dbReference type="GO" id="GO:0003959">
    <property type="term" value="F:NADPH dehydrogenase activity"/>
    <property type="evidence" value="ECO:0007669"/>
    <property type="project" value="InterPro"/>
</dbReference>
<keyword evidence="2" id="KW-0285">Flavoprotein</keyword>
<proteinExistence type="predicted"/>
<dbReference type="GO" id="GO:0016629">
    <property type="term" value="F:12-oxophytodienoate reductase activity"/>
    <property type="evidence" value="ECO:0007669"/>
    <property type="project" value="UniProtKB-EC"/>
</dbReference>
<dbReference type="EMBL" id="JANBUM010000487">
    <property type="protein sequence ID" value="KAJ2776524.1"/>
    <property type="molecule type" value="Genomic_DNA"/>
</dbReference>
<dbReference type="PANTHER" id="PTHR43303">
    <property type="entry name" value="NADPH DEHYDROGENASE C23G7.10C-RELATED"/>
    <property type="match status" value="1"/>
</dbReference>
<dbReference type="PANTHER" id="PTHR43303:SF4">
    <property type="entry name" value="NADPH DEHYDROGENASE C23G7.10C-RELATED"/>
    <property type="match status" value="1"/>
</dbReference>
<dbReference type="EC" id="1.3.1.42" evidence="7"/>
<dbReference type="AlphaFoldDB" id="A0A9W8H756"/>
<reference evidence="7" key="1">
    <citation type="submission" date="2022-07" db="EMBL/GenBank/DDBJ databases">
        <title>Phylogenomic reconstructions and comparative analyses of Kickxellomycotina fungi.</title>
        <authorList>
            <person name="Reynolds N.K."/>
            <person name="Stajich J.E."/>
            <person name="Barry K."/>
            <person name="Grigoriev I.V."/>
            <person name="Crous P."/>
            <person name="Smith M.E."/>
        </authorList>
    </citation>
    <scope>NUCLEOTIDE SEQUENCE</scope>
    <source>
        <strain evidence="7">BCRC 34489</strain>
    </source>
</reference>
<dbReference type="Gene3D" id="3.20.20.70">
    <property type="entry name" value="Aldolase class I"/>
    <property type="match status" value="1"/>
</dbReference>
<keyword evidence="5 7" id="KW-0560">Oxidoreductase</keyword>
<dbReference type="GO" id="GO:0050661">
    <property type="term" value="F:NADP binding"/>
    <property type="evidence" value="ECO:0007669"/>
    <property type="project" value="InterPro"/>
</dbReference>
<feature type="domain" description="NADH:flavin oxidoreductase/NADH oxidase N-terminal" evidence="6">
    <location>
        <begin position="8"/>
        <end position="96"/>
    </location>
</feature>
<organism evidence="7 8">
    <name type="scientific">Coemansia interrupta</name>
    <dbReference type="NCBI Taxonomy" id="1126814"/>
    <lineage>
        <taxon>Eukaryota</taxon>
        <taxon>Fungi</taxon>
        <taxon>Fungi incertae sedis</taxon>
        <taxon>Zoopagomycota</taxon>
        <taxon>Kickxellomycotina</taxon>
        <taxon>Kickxellomycetes</taxon>
        <taxon>Kickxellales</taxon>
        <taxon>Kickxellaceae</taxon>
        <taxon>Coemansia</taxon>
    </lineage>
</organism>
<evidence type="ECO:0000313" key="7">
    <source>
        <dbReference type="EMBL" id="KAJ2776524.1"/>
    </source>
</evidence>
<name>A0A9W8H756_9FUNG</name>
<keyword evidence="3" id="KW-0288">FMN</keyword>
<comment type="caution">
    <text evidence="7">The sequence shown here is derived from an EMBL/GenBank/DDBJ whole genome shotgun (WGS) entry which is preliminary data.</text>
</comment>
<keyword evidence="4" id="KW-0521">NADP</keyword>
<dbReference type="SUPFAM" id="SSF51395">
    <property type="entry name" value="FMN-linked oxidoreductases"/>
    <property type="match status" value="1"/>
</dbReference>
<evidence type="ECO:0000259" key="6">
    <source>
        <dbReference type="Pfam" id="PF00724"/>
    </source>
</evidence>
<dbReference type="OrthoDB" id="3028473at2759"/>
<accession>A0A9W8H756</accession>
<dbReference type="GO" id="GO:0010181">
    <property type="term" value="F:FMN binding"/>
    <property type="evidence" value="ECO:0007669"/>
    <property type="project" value="InterPro"/>
</dbReference>
<gene>
    <name evidence="7" type="primary">OYE32_2</name>
    <name evidence="7" type="ORF">GGI15_004821</name>
</gene>
<dbReference type="InterPro" id="IPR044152">
    <property type="entry name" value="YqjM-like"/>
</dbReference>
<dbReference type="Pfam" id="PF00724">
    <property type="entry name" value="Oxidored_FMN"/>
    <property type="match status" value="1"/>
</dbReference>
<evidence type="ECO:0000256" key="2">
    <source>
        <dbReference type="ARBA" id="ARBA00022630"/>
    </source>
</evidence>
<dbReference type="InterPro" id="IPR013785">
    <property type="entry name" value="Aldolase_TIM"/>
</dbReference>
<evidence type="ECO:0000256" key="1">
    <source>
        <dbReference type="ARBA" id="ARBA00001917"/>
    </source>
</evidence>
<keyword evidence="8" id="KW-1185">Reference proteome</keyword>
<evidence type="ECO:0000256" key="4">
    <source>
        <dbReference type="ARBA" id="ARBA00022857"/>
    </source>
</evidence>
<dbReference type="Proteomes" id="UP001140172">
    <property type="component" value="Unassembled WGS sequence"/>
</dbReference>
<comment type="cofactor">
    <cofactor evidence="1">
        <name>FMN</name>
        <dbReference type="ChEBI" id="CHEBI:58210"/>
    </cofactor>
</comment>
<evidence type="ECO:0000313" key="8">
    <source>
        <dbReference type="Proteomes" id="UP001140172"/>
    </source>
</evidence>
<evidence type="ECO:0000256" key="3">
    <source>
        <dbReference type="ARBA" id="ARBA00022643"/>
    </source>
</evidence>